<dbReference type="AlphaFoldDB" id="Q1SKZ5"/>
<reference evidence="2" key="2">
    <citation type="submission" date="2007-04" db="EMBL/GenBank/DDBJ databases">
        <authorList>
            <consortium name="The International Medicago Genome Annotation Group"/>
        </authorList>
    </citation>
    <scope>NUCLEOTIDE SEQUENCE</scope>
</reference>
<protein>
    <recommendedName>
        <fullName evidence="6">RNase H type-1 domain-containing protein</fullName>
    </recommendedName>
</protein>
<keyword evidence="5" id="KW-1185">Reference proteome</keyword>
<reference evidence="2" key="1">
    <citation type="submission" date="2006-03" db="EMBL/GenBank/DDBJ databases">
        <authorList>
            <person name="Shaull S."/>
            <person name="Lin S."/>
            <person name="Dixon R."/>
            <person name="May G."/>
            <person name="Sumner L."/>
            <person name="Gonzales B."/>
            <person name="Cook D."/>
            <person name="Kim D."/>
            <person name="Roe B.A."/>
        </authorList>
    </citation>
    <scope>NUCLEOTIDE SEQUENCE</scope>
</reference>
<dbReference type="EMBL" id="CM001218">
    <property type="protein sequence ID" value="AES63142.1"/>
    <property type="molecule type" value="Genomic_DNA"/>
</dbReference>
<keyword evidence="1" id="KW-0732">Signal</keyword>
<dbReference type="Proteomes" id="UP000002051">
    <property type="component" value="Chromosome 2"/>
</dbReference>
<reference evidence="3 5" key="3">
    <citation type="journal article" date="2011" name="Nature">
        <title>The Medicago genome provides insight into the evolution of rhizobial symbioses.</title>
        <authorList>
            <person name="Young N.D."/>
            <person name="Debelle F."/>
            <person name="Oldroyd G.E."/>
            <person name="Geurts R."/>
            <person name="Cannon S.B."/>
            <person name="Udvardi M.K."/>
            <person name="Benedito V.A."/>
            <person name="Mayer K.F."/>
            <person name="Gouzy J."/>
            <person name="Schoof H."/>
            <person name="Van de Peer Y."/>
            <person name="Proost S."/>
            <person name="Cook D.R."/>
            <person name="Meyers B.C."/>
            <person name="Spannagl M."/>
            <person name="Cheung F."/>
            <person name="De Mita S."/>
            <person name="Krishnakumar V."/>
            <person name="Gundlach H."/>
            <person name="Zhou S."/>
            <person name="Mudge J."/>
            <person name="Bharti A.K."/>
            <person name="Murray J.D."/>
            <person name="Naoumkina M.A."/>
            <person name="Rosen B."/>
            <person name="Silverstein K.A."/>
            <person name="Tang H."/>
            <person name="Rombauts S."/>
            <person name="Zhao P.X."/>
            <person name="Zhou P."/>
            <person name="Barbe V."/>
            <person name="Bardou P."/>
            <person name="Bechner M."/>
            <person name="Bellec A."/>
            <person name="Berger A."/>
            <person name="Berges H."/>
            <person name="Bidwell S."/>
            <person name="Bisseling T."/>
            <person name="Choisne N."/>
            <person name="Couloux A."/>
            <person name="Denny R."/>
            <person name="Deshpande S."/>
            <person name="Dai X."/>
            <person name="Doyle J.J."/>
            <person name="Dudez A.M."/>
            <person name="Farmer A.D."/>
            <person name="Fouteau S."/>
            <person name="Franken C."/>
            <person name="Gibelin C."/>
            <person name="Gish J."/>
            <person name="Goldstein S."/>
            <person name="Gonzalez A.J."/>
            <person name="Green P.J."/>
            <person name="Hallab A."/>
            <person name="Hartog M."/>
            <person name="Hua A."/>
            <person name="Humphray S.J."/>
            <person name="Jeong D.H."/>
            <person name="Jing Y."/>
            <person name="Jocker A."/>
            <person name="Kenton S.M."/>
            <person name="Kim D.J."/>
            <person name="Klee K."/>
            <person name="Lai H."/>
            <person name="Lang C."/>
            <person name="Lin S."/>
            <person name="Macmil S.L."/>
            <person name="Magdelenat G."/>
            <person name="Matthews L."/>
            <person name="McCorrison J."/>
            <person name="Monaghan E.L."/>
            <person name="Mun J.H."/>
            <person name="Najar F.Z."/>
            <person name="Nicholson C."/>
            <person name="Noirot C."/>
            <person name="O'Bleness M."/>
            <person name="Paule C.R."/>
            <person name="Poulain J."/>
            <person name="Prion F."/>
            <person name="Qin B."/>
            <person name="Qu C."/>
            <person name="Retzel E.F."/>
            <person name="Riddle C."/>
            <person name="Sallet E."/>
            <person name="Samain S."/>
            <person name="Samson N."/>
            <person name="Sanders I."/>
            <person name="Saurat O."/>
            <person name="Scarpelli C."/>
            <person name="Schiex T."/>
            <person name="Segurens B."/>
            <person name="Severin A.J."/>
            <person name="Sherrier D.J."/>
            <person name="Shi R."/>
            <person name="Sims S."/>
            <person name="Singer S.R."/>
            <person name="Sinharoy S."/>
            <person name="Sterck L."/>
            <person name="Viollet A."/>
            <person name="Wang B.B."/>
            <person name="Wang K."/>
            <person name="Wang M."/>
            <person name="Wang X."/>
            <person name="Warfsmann J."/>
            <person name="Weissenbach J."/>
            <person name="White D.D."/>
            <person name="White J.D."/>
            <person name="Wiley G.B."/>
            <person name="Wincker P."/>
            <person name="Xing Y."/>
            <person name="Yang L."/>
            <person name="Yao Z."/>
            <person name="Ying F."/>
            <person name="Zhai J."/>
            <person name="Zhou L."/>
            <person name="Zuber A."/>
            <person name="Denarie J."/>
            <person name="Dixon R.A."/>
            <person name="May G.D."/>
            <person name="Schwartz D.C."/>
            <person name="Rogers J."/>
            <person name="Quetier F."/>
            <person name="Town C.D."/>
            <person name="Roe B.A."/>
        </authorList>
    </citation>
    <scope>NUCLEOTIDE SEQUENCE [LARGE SCALE GENOMIC DNA]</scope>
    <source>
        <strain evidence="3">A17</strain>
        <strain evidence="4 5">cv. Jemalong A17</strain>
    </source>
</reference>
<feature type="chain" id="PRO_5014586035" description="RNase H type-1 domain-containing protein" evidence="1">
    <location>
        <begin position="24"/>
        <end position="111"/>
    </location>
</feature>
<organism evidence="2">
    <name type="scientific">Medicago truncatula</name>
    <name type="common">Barrel medic</name>
    <name type="synonym">Medicago tribuloides</name>
    <dbReference type="NCBI Taxonomy" id="3880"/>
    <lineage>
        <taxon>Eukaryota</taxon>
        <taxon>Viridiplantae</taxon>
        <taxon>Streptophyta</taxon>
        <taxon>Embryophyta</taxon>
        <taxon>Tracheophyta</taxon>
        <taxon>Spermatophyta</taxon>
        <taxon>Magnoliopsida</taxon>
        <taxon>eudicotyledons</taxon>
        <taxon>Gunneridae</taxon>
        <taxon>Pentapetalae</taxon>
        <taxon>rosids</taxon>
        <taxon>fabids</taxon>
        <taxon>Fabales</taxon>
        <taxon>Fabaceae</taxon>
        <taxon>Papilionoideae</taxon>
        <taxon>50 kb inversion clade</taxon>
        <taxon>NPAAA clade</taxon>
        <taxon>Hologalegina</taxon>
        <taxon>IRL clade</taxon>
        <taxon>Trifolieae</taxon>
        <taxon>Medicago</taxon>
    </lineage>
</organism>
<dbReference type="EnsemblPlants" id="AES63142">
    <property type="protein sequence ID" value="AES63142"/>
    <property type="gene ID" value="MTR_2g005420"/>
</dbReference>
<evidence type="ECO:0000313" key="4">
    <source>
        <dbReference type="EnsemblPlants" id="AES63142"/>
    </source>
</evidence>
<accession>Q1SKZ5</accession>
<sequence>MDPVEMVVILVVVASLEEAMVSGCEVSPSILKYIGIEGAYLAELWGVLEGHMYARRLQFRFIEVHVDSLVVVMSKLSLQRGHGSLRGRSLVDKIHRLLALDSEVVVPPLLP</sequence>
<evidence type="ECO:0008006" key="6">
    <source>
        <dbReference type="Google" id="ProtNLM"/>
    </source>
</evidence>
<feature type="signal peptide" evidence="1">
    <location>
        <begin position="1"/>
        <end position="23"/>
    </location>
</feature>
<reference evidence="3 5" key="4">
    <citation type="journal article" date="2014" name="BMC Genomics">
        <title>An improved genome release (version Mt4.0) for the model legume Medicago truncatula.</title>
        <authorList>
            <person name="Tang H."/>
            <person name="Krishnakumar V."/>
            <person name="Bidwell S."/>
            <person name="Rosen B."/>
            <person name="Chan A."/>
            <person name="Zhou S."/>
            <person name="Gentzbittel L."/>
            <person name="Childs K.L."/>
            <person name="Yandell M."/>
            <person name="Gundlach H."/>
            <person name="Mayer K.F."/>
            <person name="Schwartz D.C."/>
            <person name="Town C.D."/>
        </authorList>
    </citation>
    <scope>GENOME REANNOTATION</scope>
    <source>
        <strain evidence="4 5">cv. Jemalong A17</strain>
    </source>
</reference>
<dbReference type="PaxDb" id="3880-AES63142"/>
<gene>
    <name evidence="3" type="ordered locus">MTR_2g005420</name>
    <name evidence="2" type="ORF">MtrDRAFT_AC140549g26v2</name>
</gene>
<name>Q1SKZ5_MEDTR</name>
<dbReference type="EMBL" id="AC140549">
    <property type="protein sequence ID" value="ABE91956.1"/>
    <property type="molecule type" value="Genomic_DNA"/>
</dbReference>
<evidence type="ECO:0000313" key="2">
    <source>
        <dbReference type="EMBL" id="ABE91956.1"/>
    </source>
</evidence>
<evidence type="ECO:0000256" key="1">
    <source>
        <dbReference type="SAM" id="SignalP"/>
    </source>
</evidence>
<evidence type="ECO:0000313" key="3">
    <source>
        <dbReference type="EMBL" id="AES63142.1"/>
    </source>
</evidence>
<proteinExistence type="predicted"/>
<evidence type="ECO:0000313" key="5">
    <source>
        <dbReference type="Proteomes" id="UP000002051"/>
    </source>
</evidence>
<dbReference type="HOGENOM" id="CLU_2162134_0_0_1"/>
<reference evidence="4" key="5">
    <citation type="submission" date="2015-04" db="UniProtKB">
        <authorList>
            <consortium name="EnsemblPlants"/>
        </authorList>
    </citation>
    <scope>IDENTIFICATION</scope>
    <source>
        <strain evidence="4">cv. Jemalong A17</strain>
    </source>
</reference>